<reference evidence="7" key="1">
    <citation type="submission" date="2017-12" db="EMBL/GenBank/DDBJ databases">
        <title>Gene loss provides genomic basis for host adaptation in cereal stripe rust fungi.</title>
        <authorList>
            <person name="Xia C."/>
        </authorList>
    </citation>
    <scope>NUCLEOTIDE SEQUENCE [LARGE SCALE GENOMIC DNA]</scope>
    <source>
        <strain evidence="7">93-210</strain>
    </source>
</reference>
<dbReference type="VEuPathDB" id="FungiDB:PSHT_14552"/>
<evidence type="ECO:0000313" key="7">
    <source>
        <dbReference type="EMBL" id="POW17088.1"/>
    </source>
</evidence>
<evidence type="ECO:0008006" key="9">
    <source>
        <dbReference type="Google" id="ProtNLM"/>
    </source>
</evidence>
<dbReference type="Gene3D" id="1.20.5.2950">
    <property type="match status" value="1"/>
</dbReference>
<evidence type="ECO:0000256" key="3">
    <source>
        <dbReference type="ARBA" id="ARBA00022781"/>
    </source>
</evidence>
<dbReference type="GO" id="GO:0016887">
    <property type="term" value="F:ATP hydrolysis activity"/>
    <property type="evidence" value="ECO:0007669"/>
    <property type="project" value="TreeGrafter"/>
</dbReference>
<sequence length="268" mass="30018">MARVYMVSFGSKKLAGSSTVPGPWRVCSNFDSTRCSGTRQLIEVVIEPLGSREEETNPTRQIGSACISENIGYQSSIDSSIFSMSNCEIIGEIIAVRSEEGQIKISPSFGLSRSMLVKGLKCMNETILQIHLILSMVSLFFFSCSYLLCLQAGAALLDAEKEAARIVEKAREYRSQKLKDARGEAAKEIESLKSKREEEFKEFEQQHSGNTDSQQKVLEEETKQKIELIKSEFNQNKAKVVSDLLSKVTDVHPELHRNYKLGIHQLSK</sequence>
<keyword evidence="8" id="KW-1185">Reference proteome</keyword>
<evidence type="ECO:0000256" key="5">
    <source>
        <dbReference type="ARBA" id="ARBA00046254"/>
    </source>
</evidence>
<dbReference type="GO" id="GO:0046961">
    <property type="term" value="F:proton-transporting ATPase activity, rotational mechanism"/>
    <property type="evidence" value="ECO:0007669"/>
    <property type="project" value="InterPro"/>
</dbReference>
<keyword evidence="3" id="KW-0375">Hydrogen ion transport</keyword>
<dbReference type="VEuPathDB" id="FungiDB:PSHT_14553"/>
<keyword evidence="4" id="KW-0406">Ion transport</keyword>
<comment type="function">
    <text evidence="5">Subunit of the V1 complex of vacuolar(H+)-ATPase (V-ATPase), a multisubunit enzyme composed of a peripheral complex (V1) that hydrolyzes ATP and a membrane integral complex (V0) that translocates protons. V-ATPase is responsible for acidifying and maintaining the pH of intracellular compartments.</text>
</comment>
<protein>
    <recommendedName>
        <fullName evidence="9">V-type proton ATPase subunit G</fullName>
    </recommendedName>
</protein>
<dbReference type="PANTHER" id="PTHR12713:SF11">
    <property type="entry name" value="V-TYPE PROTON ATPASE SUBUNIT G"/>
    <property type="match status" value="1"/>
</dbReference>
<dbReference type="Proteomes" id="UP000239156">
    <property type="component" value="Unassembled WGS sequence"/>
</dbReference>
<evidence type="ECO:0000256" key="6">
    <source>
        <dbReference type="SAM" id="Coils"/>
    </source>
</evidence>
<dbReference type="VEuPathDB" id="FungiDB:PSTT_00826"/>
<dbReference type="NCBIfam" id="TIGR01147">
    <property type="entry name" value="V_ATP_synt_G"/>
    <property type="match status" value="1"/>
</dbReference>
<dbReference type="PANTHER" id="PTHR12713">
    <property type="entry name" value="VACUOLAR ATP SYNTHASE SUBUNIT G"/>
    <property type="match status" value="1"/>
</dbReference>
<feature type="non-terminal residue" evidence="7">
    <location>
        <position position="268"/>
    </location>
</feature>
<dbReference type="Pfam" id="PF03179">
    <property type="entry name" value="V-ATPase_G"/>
    <property type="match status" value="1"/>
</dbReference>
<organism evidence="7 8">
    <name type="scientific">Puccinia striiformis</name>
    <dbReference type="NCBI Taxonomy" id="27350"/>
    <lineage>
        <taxon>Eukaryota</taxon>
        <taxon>Fungi</taxon>
        <taxon>Dikarya</taxon>
        <taxon>Basidiomycota</taxon>
        <taxon>Pucciniomycotina</taxon>
        <taxon>Pucciniomycetes</taxon>
        <taxon>Pucciniales</taxon>
        <taxon>Pucciniaceae</taxon>
        <taxon>Puccinia</taxon>
    </lineage>
</organism>
<evidence type="ECO:0000313" key="8">
    <source>
        <dbReference type="Proteomes" id="UP000239156"/>
    </source>
</evidence>
<keyword evidence="2" id="KW-0813">Transport</keyword>
<dbReference type="InterPro" id="IPR005124">
    <property type="entry name" value="V-ATPase_G"/>
</dbReference>
<dbReference type="VEuPathDB" id="FungiDB:PSHT_14649"/>
<evidence type="ECO:0000256" key="4">
    <source>
        <dbReference type="ARBA" id="ARBA00023065"/>
    </source>
</evidence>
<comment type="caution">
    <text evidence="7">The sequence shown here is derived from an EMBL/GenBank/DDBJ whole genome shotgun (WGS) entry which is preliminary data.</text>
</comment>
<gene>
    <name evidence="7" type="ORF">PSTT_00826</name>
</gene>
<keyword evidence="6" id="KW-0175">Coiled coil</keyword>
<accession>A0A2S4W5P6</accession>
<comment type="similarity">
    <text evidence="1">Belongs to the V-ATPase G subunit family.</text>
</comment>
<evidence type="ECO:0000256" key="1">
    <source>
        <dbReference type="ARBA" id="ARBA00010066"/>
    </source>
</evidence>
<evidence type="ECO:0000256" key="2">
    <source>
        <dbReference type="ARBA" id="ARBA00022448"/>
    </source>
</evidence>
<dbReference type="GO" id="GO:0000221">
    <property type="term" value="C:vacuolar proton-transporting V-type ATPase, V1 domain"/>
    <property type="evidence" value="ECO:0007669"/>
    <property type="project" value="TreeGrafter"/>
</dbReference>
<dbReference type="EMBL" id="PKSL01000004">
    <property type="protein sequence ID" value="POW17088.1"/>
    <property type="molecule type" value="Genomic_DNA"/>
</dbReference>
<name>A0A2S4W5P6_9BASI</name>
<proteinExistence type="inferred from homology"/>
<feature type="coiled-coil region" evidence="6">
    <location>
        <begin position="156"/>
        <end position="206"/>
    </location>
</feature>
<dbReference type="FunFam" id="1.20.5.2950:FF:000001">
    <property type="entry name" value="V-type proton ATPase subunit G"/>
    <property type="match status" value="1"/>
</dbReference>
<dbReference type="AlphaFoldDB" id="A0A2S4W5P6"/>